<dbReference type="Proteomes" id="UP000693970">
    <property type="component" value="Unassembled WGS sequence"/>
</dbReference>
<evidence type="ECO:0000256" key="5">
    <source>
        <dbReference type="SAM" id="MobiDB-lite"/>
    </source>
</evidence>
<evidence type="ECO:0000259" key="6">
    <source>
        <dbReference type="PROSITE" id="PS50109"/>
    </source>
</evidence>
<feature type="region of interest" description="Disordered" evidence="5">
    <location>
        <begin position="90"/>
        <end position="138"/>
    </location>
</feature>
<feature type="domain" description="Response regulatory" evidence="7">
    <location>
        <begin position="837"/>
        <end position="956"/>
    </location>
</feature>
<keyword evidence="8" id="KW-0808">Transferase</keyword>
<dbReference type="SMART" id="SM00388">
    <property type="entry name" value="HisKA"/>
    <property type="match status" value="1"/>
</dbReference>
<dbReference type="PANTHER" id="PTHR45339:SF1">
    <property type="entry name" value="HYBRID SIGNAL TRANSDUCTION HISTIDINE KINASE J"/>
    <property type="match status" value="1"/>
</dbReference>
<evidence type="ECO:0000313" key="8">
    <source>
        <dbReference type="EMBL" id="KAG7360267.1"/>
    </source>
</evidence>
<dbReference type="GO" id="GO:0000155">
    <property type="term" value="F:phosphorelay sensor kinase activity"/>
    <property type="evidence" value="ECO:0007669"/>
    <property type="project" value="InterPro"/>
</dbReference>
<dbReference type="PANTHER" id="PTHR45339">
    <property type="entry name" value="HYBRID SIGNAL TRANSDUCTION HISTIDINE KINASE J"/>
    <property type="match status" value="1"/>
</dbReference>
<reference evidence="8" key="2">
    <citation type="submission" date="2021-04" db="EMBL/GenBank/DDBJ databases">
        <authorList>
            <person name="Podell S."/>
        </authorList>
    </citation>
    <scope>NUCLEOTIDE SEQUENCE</scope>
    <source>
        <strain evidence="8">Hildebrandi</strain>
    </source>
</reference>
<evidence type="ECO:0000313" key="9">
    <source>
        <dbReference type="Proteomes" id="UP000693970"/>
    </source>
</evidence>
<organism evidence="8 9">
    <name type="scientific">Nitzschia inconspicua</name>
    <dbReference type="NCBI Taxonomy" id="303405"/>
    <lineage>
        <taxon>Eukaryota</taxon>
        <taxon>Sar</taxon>
        <taxon>Stramenopiles</taxon>
        <taxon>Ochrophyta</taxon>
        <taxon>Bacillariophyta</taxon>
        <taxon>Bacillariophyceae</taxon>
        <taxon>Bacillariophycidae</taxon>
        <taxon>Bacillariales</taxon>
        <taxon>Bacillariaceae</taxon>
        <taxon>Nitzschia</taxon>
    </lineage>
</organism>
<feature type="coiled-coil region" evidence="4">
    <location>
        <begin position="325"/>
        <end position="356"/>
    </location>
</feature>
<keyword evidence="2" id="KW-0902">Two-component regulatory system</keyword>
<dbReference type="Pfam" id="PF00512">
    <property type="entry name" value="HisKA"/>
    <property type="match status" value="1"/>
</dbReference>
<evidence type="ECO:0000256" key="2">
    <source>
        <dbReference type="ARBA" id="ARBA00023012"/>
    </source>
</evidence>
<feature type="domain" description="Histidine kinase" evidence="6">
    <location>
        <begin position="366"/>
        <end position="670"/>
    </location>
</feature>
<reference evidence="8" key="1">
    <citation type="journal article" date="2021" name="Sci. Rep.">
        <title>Diploid genomic architecture of Nitzschia inconspicua, an elite biomass production diatom.</title>
        <authorList>
            <person name="Oliver A."/>
            <person name="Podell S."/>
            <person name="Pinowska A."/>
            <person name="Traller J.C."/>
            <person name="Smith S.R."/>
            <person name="McClure R."/>
            <person name="Beliaev A."/>
            <person name="Bohutskyi P."/>
            <person name="Hill E.A."/>
            <person name="Rabines A."/>
            <person name="Zheng H."/>
            <person name="Allen L.Z."/>
            <person name="Kuo A."/>
            <person name="Grigoriev I.V."/>
            <person name="Allen A.E."/>
            <person name="Hazlebeck D."/>
            <person name="Allen E.E."/>
        </authorList>
    </citation>
    <scope>NUCLEOTIDE SEQUENCE</scope>
    <source>
        <strain evidence="8">Hildebrandi</strain>
    </source>
</reference>
<proteinExistence type="predicted"/>
<accession>A0A9K3PUK9</accession>
<dbReference type="SMART" id="SM00387">
    <property type="entry name" value="HATPase_c"/>
    <property type="match status" value="1"/>
</dbReference>
<dbReference type="InterPro" id="IPR005467">
    <property type="entry name" value="His_kinase_dom"/>
</dbReference>
<keyword evidence="1 3" id="KW-0597">Phosphoprotein</keyword>
<dbReference type="InterPro" id="IPR003018">
    <property type="entry name" value="GAF"/>
</dbReference>
<dbReference type="CDD" id="cd00082">
    <property type="entry name" value="HisKA"/>
    <property type="match status" value="1"/>
</dbReference>
<dbReference type="InterPro" id="IPR001789">
    <property type="entry name" value="Sig_transdc_resp-reg_receiver"/>
</dbReference>
<dbReference type="InterPro" id="IPR003594">
    <property type="entry name" value="HATPase_dom"/>
</dbReference>
<keyword evidence="9" id="KW-1185">Reference proteome</keyword>
<evidence type="ECO:0000256" key="1">
    <source>
        <dbReference type="ARBA" id="ARBA00022553"/>
    </source>
</evidence>
<dbReference type="InterPro" id="IPR003661">
    <property type="entry name" value="HisK_dim/P_dom"/>
</dbReference>
<evidence type="ECO:0000256" key="4">
    <source>
        <dbReference type="SAM" id="Coils"/>
    </source>
</evidence>
<dbReference type="SMART" id="SM00065">
    <property type="entry name" value="GAF"/>
    <property type="match status" value="1"/>
</dbReference>
<dbReference type="EMBL" id="JAGRRH010000013">
    <property type="protein sequence ID" value="KAG7360267.1"/>
    <property type="molecule type" value="Genomic_DNA"/>
</dbReference>
<dbReference type="SMART" id="SM00448">
    <property type="entry name" value="REC"/>
    <property type="match status" value="1"/>
</dbReference>
<dbReference type="PROSITE" id="PS50109">
    <property type="entry name" value="HIS_KIN"/>
    <property type="match status" value="1"/>
</dbReference>
<dbReference type="PROSITE" id="PS50110">
    <property type="entry name" value="RESPONSE_REGULATORY"/>
    <property type="match status" value="1"/>
</dbReference>
<evidence type="ECO:0000259" key="7">
    <source>
        <dbReference type="PROSITE" id="PS50110"/>
    </source>
</evidence>
<dbReference type="AlphaFoldDB" id="A0A9K3PUK9"/>
<name>A0A9K3PUK9_9STRA</name>
<keyword evidence="8" id="KW-0418">Kinase</keyword>
<gene>
    <name evidence="8" type="ORF">IV203_035366</name>
</gene>
<sequence>MSGGIDADSIAQQGQVFSLSFGEPIHIQVPASVSNGKTLDELKFWIWQEHAQQIFRSLQLTTTTTLSATDADKTKQKNCEILNTTADTNDVSTLGDNGNRDTNTTTNDLKEEEIEDAGIPPSSKKRQYPLVGPGGVTQKNRENLLDTIAKVQRQFFQSVAPREIFGGLLEGLLDLMSSEYGFIGEIKYENDDEEEGKMFLQTHAITNIAWNQATRQFYEDNHESGLKFYNLNTLFGTVMTTQQPVISNNPLSDPRAGGIPEGHPPLNHFLGLPFFHSGKLTGMVGISNKPGGYTEADIEFLEPLTVTCSNLIQAFQQIKRNEYLINTLEESVKARTQELETVNKNLEEANRQVRQNAVMQMQHFACMSHEIRTPLNCIIGMSTLLHDTKLSPMQEESLKMILASGDLLLAIVNDVLDYAKLETDHVELNIMRSDLQDMLQSILYSIQIKAKGRGQSIKSIYDPYLPVFVNTDIRRIQQIMFNLLGNAVKFSRDYGTVELEVSYQPAHSTDNEVIISRPSYFQLEEAKLQKDLSSERTACEKEDNRVSSRCPFHKSNPDLEIGTKVHPASKLGFNDVPPVPHVHTGLFDRQHYNLRFVVTDYGKGINRSDFEAIFRPFQQASGTEMDTVYGGTGLGLAITKKLVTALGGTITVDSEEGSWSKFIVELPCSDPPAPVEELSRKMSDATVIFAGLPKCQETNVLRIFHAFSVDTRLVDSMESFRDLLSPDSSNAIASHRRIMCLVHGDILSLQWSRLASEYFQQRNEKLFLFTFGSHPSSDAQVAIDRIHHIRSLEQEIPQSLIETLHEKSSISRTEIPTSVAKSMTLTRIEDSMHSNLRILIAEDNQVNQKVLLRMLRRLGVEFVDVVDNGRDAVDKEESTAYDLILMDQQMPIMGGVQACRLIVGRSHRTHPVPLIFFVTAHVSPNFERECREAGCTGFLPKPFKFDDIGKCLQDAVKMTMERGQ</sequence>
<dbReference type="CDD" id="cd17546">
    <property type="entry name" value="REC_hyHK_CKI1_RcsC-like"/>
    <property type="match status" value="1"/>
</dbReference>
<dbReference type="Pfam" id="PF00072">
    <property type="entry name" value="Response_reg"/>
    <property type="match status" value="1"/>
</dbReference>
<keyword evidence="4" id="KW-0175">Coiled coil</keyword>
<feature type="modified residue" description="4-aspartylphosphate" evidence="3">
    <location>
        <position position="887"/>
    </location>
</feature>
<protein>
    <submittedName>
        <fullName evidence="8">Diatom histidine kinase 1</fullName>
    </submittedName>
</protein>
<dbReference type="OrthoDB" id="46776at2759"/>
<dbReference type="Pfam" id="PF02518">
    <property type="entry name" value="HATPase_c"/>
    <property type="match status" value="1"/>
</dbReference>
<feature type="compositionally biased region" description="Low complexity" evidence="5">
    <location>
        <begin position="93"/>
        <end position="107"/>
    </location>
</feature>
<evidence type="ECO:0000256" key="3">
    <source>
        <dbReference type="PROSITE-ProRule" id="PRU00169"/>
    </source>
</evidence>
<comment type="caution">
    <text evidence="8">The sequence shown here is derived from an EMBL/GenBank/DDBJ whole genome shotgun (WGS) entry which is preliminary data.</text>
</comment>
<dbReference type="Pfam" id="PF13185">
    <property type="entry name" value="GAF_2"/>
    <property type="match status" value="1"/>
</dbReference>